<evidence type="ECO:0000313" key="2">
    <source>
        <dbReference type="Proteomes" id="UP000193560"/>
    </source>
</evidence>
<sequence>MVRKDIEDITNSTLVLDLESSTMLDTLIDESANLHDFRLNVYEELKKMVGSRDMNIDCKQMLTVLDIIGAYLDNKKLDKEASELTMYRRFAVILDFLFDDLEMTMADGEIVSDATRMAMEQNNDEHAATFGRRIGLLMKVPGIDSPVELASNEWISKKPATFKNSSKPITSEQTVPF</sequence>
<organism evidence="1 2">
    <name type="scientific">Absidia repens</name>
    <dbReference type="NCBI Taxonomy" id="90262"/>
    <lineage>
        <taxon>Eukaryota</taxon>
        <taxon>Fungi</taxon>
        <taxon>Fungi incertae sedis</taxon>
        <taxon>Mucoromycota</taxon>
        <taxon>Mucoromycotina</taxon>
        <taxon>Mucoromycetes</taxon>
        <taxon>Mucorales</taxon>
        <taxon>Cunninghamellaceae</taxon>
        <taxon>Absidia</taxon>
    </lineage>
</organism>
<comment type="caution">
    <text evidence="1">The sequence shown here is derived from an EMBL/GenBank/DDBJ whole genome shotgun (WGS) entry which is preliminary data.</text>
</comment>
<dbReference type="AlphaFoldDB" id="A0A1X2I157"/>
<gene>
    <name evidence="1" type="ORF">BCR42DRAFT_456117</name>
</gene>
<protein>
    <submittedName>
        <fullName evidence="1">Uncharacterized protein</fullName>
    </submittedName>
</protein>
<keyword evidence="2" id="KW-1185">Reference proteome</keyword>
<evidence type="ECO:0000313" key="1">
    <source>
        <dbReference type="EMBL" id="ORZ07121.1"/>
    </source>
</evidence>
<name>A0A1X2I157_9FUNG</name>
<dbReference type="OrthoDB" id="2276338at2759"/>
<proteinExistence type="predicted"/>
<dbReference type="Proteomes" id="UP000193560">
    <property type="component" value="Unassembled WGS sequence"/>
</dbReference>
<accession>A0A1X2I157</accession>
<dbReference type="EMBL" id="MCGE01000036">
    <property type="protein sequence ID" value="ORZ07121.1"/>
    <property type="molecule type" value="Genomic_DNA"/>
</dbReference>
<reference evidence="1 2" key="1">
    <citation type="submission" date="2016-07" db="EMBL/GenBank/DDBJ databases">
        <title>Pervasive Adenine N6-methylation of Active Genes in Fungi.</title>
        <authorList>
            <consortium name="DOE Joint Genome Institute"/>
            <person name="Mondo S.J."/>
            <person name="Dannebaum R.O."/>
            <person name="Kuo R.C."/>
            <person name="Labutti K."/>
            <person name="Haridas S."/>
            <person name="Kuo A."/>
            <person name="Salamov A."/>
            <person name="Ahrendt S.R."/>
            <person name="Lipzen A."/>
            <person name="Sullivan W."/>
            <person name="Andreopoulos W.B."/>
            <person name="Clum A."/>
            <person name="Lindquist E."/>
            <person name="Daum C."/>
            <person name="Ramamoorthy G.K."/>
            <person name="Gryganskyi A."/>
            <person name="Culley D."/>
            <person name="Magnuson J.K."/>
            <person name="James T.Y."/>
            <person name="O'Malley M.A."/>
            <person name="Stajich J.E."/>
            <person name="Spatafora J.W."/>
            <person name="Visel A."/>
            <person name="Grigoriev I.V."/>
        </authorList>
    </citation>
    <scope>NUCLEOTIDE SEQUENCE [LARGE SCALE GENOMIC DNA]</scope>
    <source>
        <strain evidence="1 2">NRRL 1336</strain>
    </source>
</reference>